<evidence type="ECO:0000313" key="7">
    <source>
        <dbReference type="Proteomes" id="UP001362899"/>
    </source>
</evidence>
<dbReference type="EMBL" id="BTGC01000003">
    <property type="protein sequence ID" value="GMM50216.1"/>
    <property type="molecule type" value="Genomic_DNA"/>
</dbReference>
<evidence type="ECO:0000256" key="1">
    <source>
        <dbReference type="ARBA" id="ARBA00001974"/>
    </source>
</evidence>
<dbReference type="SUPFAM" id="SSF51905">
    <property type="entry name" value="FAD/NAD(P)-binding domain"/>
    <property type="match status" value="1"/>
</dbReference>
<protein>
    <recommendedName>
        <fullName evidence="4">Amine oxidase</fullName>
        <ecNumber evidence="4">1.4.3.-</ecNumber>
    </recommendedName>
</protein>
<evidence type="ECO:0000313" key="6">
    <source>
        <dbReference type="EMBL" id="GMM50216.1"/>
    </source>
</evidence>
<sequence>MSSPIIIIGAGTAGLSAAQYLQKQGKDYVILEGRDRLGGRVHTLNDKDHENYELGAAWFHEVPHNKLTDIAEENGVESIFDDVNVEFHDSKGKLDQNLVATITNKFNEYRDSRQPDTTLERAADTFVSGFKNADERQAALSVVNRFVLSAGIPLGNVNTRFGLPLPKDERRDKAVQNYSKFVTDVLASDVDRQKIKLNVQVTGIVSDNEGVTVTTESGERIKGASVIVTVPIGVLKKNVINFEPELDHNLQSAINNYAVTRVEKVYMTFKEPFWKPEVFKFIVSDENIQALVWNWSAAHPSSENRNTIAILVAGNLAASVEKNKQHVYETLKPVLEAIAVKEISEPHNVVMSDWYFDKFSHGSYSTVPNEQTREGLVSPFVNQDHRHRVFFAGEHTIVEGAGYVQGAYDSGIRAAKQALA</sequence>
<keyword evidence="2 4" id="KW-0560">Oxidoreductase</keyword>
<dbReference type="Pfam" id="PF01593">
    <property type="entry name" value="Amino_oxidase"/>
    <property type="match status" value="1"/>
</dbReference>
<dbReference type="Gene3D" id="3.90.660.10">
    <property type="match status" value="1"/>
</dbReference>
<feature type="binding site" evidence="3">
    <location>
        <position position="201"/>
    </location>
    <ligand>
        <name>FAD</name>
        <dbReference type="ChEBI" id="CHEBI:57692"/>
    </ligand>
</feature>
<keyword evidence="4" id="KW-0274">FAD</keyword>
<gene>
    <name evidence="6" type="ORF">DASB73_011740</name>
</gene>
<dbReference type="InterPro" id="IPR050281">
    <property type="entry name" value="Flavin_monoamine_oxidase"/>
</dbReference>
<evidence type="ECO:0000256" key="2">
    <source>
        <dbReference type="ARBA" id="ARBA00023002"/>
    </source>
</evidence>
<dbReference type="PRINTS" id="PR00757">
    <property type="entry name" value="AMINEOXDASEF"/>
</dbReference>
<dbReference type="InterPro" id="IPR001613">
    <property type="entry name" value="Flavin_amine_oxidase"/>
</dbReference>
<reference evidence="6 7" key="1">
    <citation type="journal article" date="2023" name="Elife">
        <title>Identification of key yeast species and microbe-microbe interactions impacting larval growth of Drosophila in the wild.</title>
        <authorList>
            <person name="Mure A."/>
            <person name="Sugiura Y."/>
            <person name="Maeda R."/>
            <person name="Honda K."/>
            <person name="Sakurai N."/>
            <person name="Takahashi Y."/>
            <person name="Watada M."/>
            <person name="Katoh T."/>
            <person name="Gotoh A."/>
            <person name="Gotoh Y."/>
            <person name="Taniguchi I."/>
            <person name="Nakamura K."/>
            <person name="Hayashi T."/>
            <person name="Katayama T."/>
            <person name="Uemura T."/>
            <person name="Hattori Y."/>
        </authorList>
    </citation>
    <scope>NUCLEOTIDE SEQUENCE [LARGE SCALE GENOMIC DNA]</scope>
    <source>
        <strain evidence="6 7">SB-73</strain>
    </source>
</reference>
<keyword evidence="4" id="KW-0285">Flavoprotein</keyword>
<comment type="cofactor">
    <cofactor evidence="1 4">
        <name>FAD</name>
        <dbReference type="ChEBI" id="CHEBI:57692"/>
    </cofactor>
</comment>
<dbReference type="PANTHER" id="PTHR10742:SF410">
    <property type="entry name" value="LYSINE-SPECIFIC HISTONE DEMETHYLASE 2"/>
    <property type="match status" value="1"/>
</dbReference>
<dbReference type="SUPFAM" id="SSF54373">
    <property type="entry name" value="FAD-linked reductases, C-terminal domain"/>
    <property type="match status" value="1"/>
</dbReference>
<keyword evidence="7" id="KW-1185">Reference proteome</keyword>
<organism evidence="6 7">
    <name type="scientific">Starmerella bacillaris</name>
    <name type="common">Yeast</name>
    <name type="synonym">Candida zemplinina</name>
    <dbReference type="NCBI Taxonomy" id="1247836"/>
    <lineage>
        <taxon>Eukaryota</taxon>
        <taxon>Fungi</taxon>
        <taxon>Dikarya</taxon>
        <taxon>Ascomycota</taxon>
        <taxon>Saccharomycotina</taxon>
        <taxon>Dipodascomycetes</taxon>
        <taxon>Dipodascales</taxon>
        <taxon>Trichomonascaceae</taxon>
        <taxon>Starmerella</taxon>
    </lineage>
</organism>
<comment type="similarity">
    <text evidence="4">Belongs to the flavin monoamine oxidase family.</text>
</comment>
<evidence type="ECO:0000259" key="5">
    <source>
        <dbReference type="Pfam" id="PF01593"/>
    </source>
</evidence>
<dbReference type="InterPro" id="IPR002937">
    <property type="entry name" value="Amino_oxidase"/>
</dbReference>
<name>A0AAV5RHZ4_STABA</name>
<dbReference type="Gene3D" id="3.50.50.60">
    <property type="entry name" value="FAD/NAD(P)-binding domain"/>
    <property type="match status" value="1"/>
</dbReference>
<proteinExistence type="inferred from homology"/>
<evidence type="ECO:0000256" key="4">
    <source>
        <dbReference type="RuleBase" id="RU362067"/>
    </source>
</evidence>
<dbReference type="InterPro" id="IPR036188">
    <property type="entry name" value="FAD/NAD-bd_sf"/>
</dbReference>
<dbReference type="EC" id="1.4.3.-" evidence="4"/>
<dbReference type="Proteomes" id="UP001362899">
    <property type="component" value="Unassembled WGS sequence"/>
</dbReference>
<dbReference type="AlphaFoldDB" id="A0AAV5RHZ4"/>
<dbReference type="PANTHER" id="PTHR10742">
    <property type="entry name" value="FLAVIN MONOAMINE OXIDASE"/>
    <property type="match status" value="1"/>
</dbReference>
<accession>A0AAV5RHZ4</accession>
<dbReference type="GO" id="GO:0016491">
    <property type="term" value="F:oxidoreductase activity"/>
    <property type="evidence" value="ECO:0007669"/>
    <property type="project" value="UniProtKB-KW"/>
</dbReference>
<evidence type="ECO:0000256" key="3">
    <source>
        <dbReference type="PIRSR" id="PIRSR601613-1"/>
    </source>
</evidence>
<comment type="caution">
    <text evidence="6">The sequence shown here is derived from an EMBL/GenBank/DDBJ whole genome shotgun (WGS) entry which is preliminary data.</text>
</comment>
<feature type="domain" description="Amine oxidase" evidence="5">
    <location>
        <begin position="13"/>
        <end position="418"/>
    </location>
</feature>